<dbReference type="EMBL" id="PGOL01001698">
    <property type="protein sequence ID" value="PKI55457.1"/>
    <property type="molecule type" value="Genomic_DNA"/>
</dbReference>
<comment type="caution">
    <text evidence="1">The sequence shown here is derived from an EMBL/GenBank/DDBJ whole genome shotgun (WGS) entry which is preliminary data.</text>
</comment>
<sequence length="88" mass="9244">MGEHRGLSAGLGNASLSPKWGLQGHGTWAWVHLIGLVEIEIWPARSKLRAGSRGPGEGPGFIDLYSGGDCVRLASQSNENLPLPAVEG</sequence>
<evidence type="ECO:0000313" key="2">
    <source>
        <dbReference type="Proteomes" id="UP000233551"/>
    </source>
</evidence>
<protein>
    <submittedName>
        <fullName evidence="1">Uncharacterized protein</fullName>
    </submittedName>
</protein>
<evidence type="ECO:0000313" key="1">
    <source>
        <dbReference type="EMBL" id="PKI55457.1"/>
    </source>
</evidence>
<organism evidence="1 2">
    <name type="scientific">Punica granatum</name>
    <name type="common">Pomegranate</name>
    <dbReference type="NCBI Taxonomy" id="22663"/>
    <lineage>
        <taxon>Eukaryota</taxon>
        <taxon>Viridiplantae</taxon>
        <taxon>Streptophyta</taxon>
        <taxon>Embryophyta</taxon>
        <taxon>Tracheophyta</taxon>
        <taxon>Spermatophyta</taxon>
        <taxon>Magnoliopsida</taxon>
        <taxon>eudicotyledons</taxon>
        <taxon>Gunneridae</taxon>
        <taxon>Pentapetalae</taxon>
        <taxon>rosids</taxon>
        <taxon>malvids</taxon>
        <taxon>Myrtales</taxon>
        <taxon>Lythraceae</taxon>
        <taxon>Punica</taxon>
    </lineage>
</organism>
<name>A0A2I0JGR3_PUNGR</name>
<proteinExistence type="predicted"/>
<keyword evidence="2" id="KW-1185">Reference proteome</keyword>
<accession>A0A2I0JGR3</accession>
<dbReference type="AlphaFoldDB" id="A0A2I0JGR3"/>
<reference evidence="1 2" key="1">
    <citation type="submission" date="2017-11" db="EMBL/GenBank/DDBJ databases">
        <title>De-novo sequencing of pomegranate (Punica granatum L.) genome.</title>
        <authorList>
            <person name="Akparov Z."/>
            <person name="Amiraslanov A."/>
            <person name="Hajiyeva S."/>
            <person name="Abbasov M."/>
            <person name="Kaur K."/>
            <person name="Hamwieh A."/>
            <person name="Solovyev V."/>
            <person name="Salamov A."/>
            <person name="Braich B."/>
            <person name="Kosarev P."/>
            <person name="Mahmoud A."/>
            <person name="Hajiyev E."/>
            <person name="Babayeva S."/>
            <person name="Izzatullayeva V."/>
            <person name="Mammadov A."/>
            <person name="Mammadov A."/>
            <person name="Sharifova S."/>
            <person name="Ojaghi J."/>
            <person name="Eynullazada K."/>
            <person name="Bayramov B."/>
            <person name="Abdulazimova A."/>
            <person name="Shahmuradov I."/>
        </authorList>
    </citation>
    <scope>NUCLEOTIDE SEQUENCE [LARGE SCALE GENOMIC DNA]</scope>
    <source>
        <strain evidence="2">cv. AG2017</strain>
        <tissue evidence="1">Leaf</tissue>
    </source>
</reference>
<gene>
    <name evidence="1" type="ORF">CRG98_024170</name>
</gene>
<dbReference type="Proteomes" id="UP000233551">
    <property type="component" value="Unassembled WGS sequence"/>
</dbReference>